<organism evidence="1">
    <name type="scientific">Siphoviridae sp. ctMS01</name>
    <dbReference type="NCBI Taxonomy" id="2823574"/>
    <lineage>
        <taxon>Viruses</taxon>
        <taxon>Duplodnaviria</taxon>
        <taxon>Heunggongvirae</taxon>
        <taxon>Uroviricota</taxon>
        <taxon>Caudoviricetes</taxon>
    </lineage>
</organism>
<name>A0A8S5LD40_9CAUD</name>
<dbReference type="EMBL" id="BK014687">
    <property type="protein sequence ID" value="DAD67817.1"/>
    <property type="molecule type" value="Genomic_DNA"/>
</dbReference>
<accession>A0A8S5LD40</accession>
<sequence>MESYHLVGNSLSKKIITNNLKNDKEIKTWRK</sequence>
<protein>
    <submittedName>
        <fullName evidence="1">Uncharacterized protein</fullName>
    </submittedName>
</protein>
<proteinExistence type="predicted"/>
<evidence type="ECO:0000313" key="1">
    <source>
        <dbReference type="EMBL" id="DAD67817.1"/>
    </source>
</evidence>
<reference evidence="1" key="1">
    <citation type="journal article" date="2021" name="Proc. Natl. Acad. Sci. U.S.A.">
        <title>A Catalog of Tens of Thousands of Viruses from Human Metagenomes Reveals Hidden Associations with Chronic Diseases.</title>
        <authorList>
            <person name="Tisza M.J."/>
            <person name="Buck C.B."/>
        </authorList>
    </citation>
    <scope>NUCLEOTIDE SEQUENCE</scope>
    <source>
        <strain evidence="1">CtMS01</strain>
    </source>
</reference>